<dbReference type="Gene3D" id="3.40.50.1820">
    <property type="entry name" value="alpha/beta hydrolase"/>
    <property type="match status" value="1"/>
</dbReference>
<evidence type="ECO:0000313" key="4">
    <source>
        <dbReference type="Proteomes" id="UP000277094"/>
    </source>
</evidence>
<dbReference type="InterPro" id="IPR029058">
    <property type="entry name" value="AB_hydrolase_fold"/>
</dbReference>
<gene>
    <name evidence="3" type="ORF">EFL95_15615</name>
</gene>
<accession>A0A3N0DPA4</accession>
<dbReference type="EMBL" id="RJSG01000003">
    <property type="protein sequence ID" value="RNL77455.1"/>
    <property type="molecule type" value="Genomic_DNA"/>
</dbReference>
<dbReference type="PANTHER" id="PTHR43798">
    <property type="entry name" value="MONOACYLGLYCEROL LIPASE"/>
    <property type="match status" value="1"/>
</dbReference>
<evidence type="ECO:0000256" key="1">
    <source>
        <dbReference type="ARBA" id="ARBA00022801"/>
    </source>
</evidence>
<dbReference type="AlphaFoldDB" id="A0A3N0DPA4"/>
<keyword evidence="1 3" id="KW-0378">Hydrolase</keyword>
<evidence type="ECO:0000313" key="3">
    <source>
        <dbReference type="EMBL" id="RNL77455.1"/>
    </source>
</evidence>
<dbReference type="InterPro" id="IPR000073">
    <property type="entry name" value="AB_hydrolase_1"/>
</dbReference>
<dbReference type="Pfam" id="PF12697">
    <property type="entry name" value="Abhydrolase_6"/>
    <property type="match status" value="1"/>
</dbReference>
<dbReference type="OrthoDB" id="5422338at2"/>
<dbReference type="GO" id="GO:0016020">
    <property type="term" value="C:membrane"/>
    <property type="evidence" value="ECO:0007669"/>
    <property type="project" value="TreeGrafter"/>
</dbReference>
<dbReference type="GO" id="GO:0016787">
    <property type="term" value="F:hydrolase activity"/>
    <property type="evidence" value="ECO:0007669"/>
    <property type="project" value="UniProtKB-KW"/>
</dbReference>
<dbReference type="PANTHER" id="PTHR43798:SF31">
    <property type="entry name" value="AB HYDROLASE SUPERFAMILY PROTEIN YCLE"/>
    <property type="match status" value="1"/>
</dbReference>
<evidence type="ECO:0000259" key="2">
    <source>
        <dbReference type="Pfam" id="PF12697"/>
    </source>
</evidence>
<dbReference type="RefSeq" id="WP_123235044.1">
    <property type="nucleotide sequence ID" value="NZ_RJSG01000003.1"/>
</dbReference>
<keyword evidence="4" id="KW-1185">Reference proteome</keyword>
<dbReference type="SUPFAM" id="SSF53474">
    <property type="entry name" value="alpha/beta-Hydrolases"/>
    <property type="match status" value="1"/>
</dbReference>
<proteinExistence type="predicted"/>
<name>A0A3N0DPA4_9ACTN</name>
<comment type="caution">
    <text evidence="3">The sequence shown here is derived from an EMBL/GenBank/DDBJ whole genome shotgun (WGS) entry which is preliminary data.</text>
</comment>
<sequence length="289" mass="31885">MKTFDGLRLDVRTYGPVDAPLAVVLAHCWTLNQGDWMYQVRDLQREFGHGIRIVTWDHRGHGASDPTPKVDCTIDNLARDMGDVIDTYAPNGKLVVAGHSIGGMTMMGLAEQRPEIYDRLVGAAFVATSSGRLDTVTLGLPEMGTALRNQIPRVLAFRSRTLTKKARRRAPIIERQVVRRFLIGRPLRLVDAALTVEGIINSPAATMVGFYENCLLHERTDALKVFDGIPTHVLVGTRDVLTPPEHAKRIADNLEGAVLTVAPDAGHMLPLERDELVTGTLIKLIRPHL</sequence>
<protein>
    <submittedName>
        <fullName evidence="3">Alpha/beta fold hydrolase</fullName>
    </submittedName>
</protein>
<feature type="domain" description="AB hydrolase-1" evidence="2">
    <location>
        <begin position="23"/>
        <end position="276"/>
    </location>
</feature>
<organism evidence="3 4">
    <name type="scientific">Nocardioides marmorisolisilvae</name>
    <dbReference type="NCBI Taxonomy" id="1542737"/>
    <lineage>
        <taxon>Bacteria</taxon>
        <taxon>Bacillati</taxon>
        <taxon>Actinomycetota</taxon>
        <taxon>Actinomycetes</taxon>
        <taxon>Propionibacteriales</taxon>
        <taxon>Nocardioidaceae</taxon>
        <taxon>Nocardioides</taxon>
    </lineage>
</organism>
<dbReference type="InterPro" id="IPR000639">
    <property type="entry name" value="Epox_hydrolase-like"/>
</dbReference>
<reference evidence="3 4" key="1">
    <citation type="submission" date="2018-11" db="EMBL/GenBank/DDBJ databases">
        <authorList>
            <person name="Li F."/>
        </authorList>
    </citation>
    <scope>NUCLEOTIDE SEQUENCE [LARGE SCALE GENOMIC DNA]</scope>
    <source>
        <strain evidence="3 4">KIS18-7</strain>
    </source>
</reference>
<dbReference type="PRINTS" id="PR00412">
    <property type="entry name" value="EPOXHYDRLASE"/>
</dbReference>
<dbReference type="InterPro" id="IPR050266">
    <property type="entry name" value="AB_hydrolase_sf"/>
</dbReference>
<dbReference type="Proteomes" id="UP000277094">
    <property type="component" value="Unassembled WGS sequence"/>
</dbReference>